<evidence type="ECO:0000313" key="1">
    <source>
        <dbReference type="EMBL" id="MBO0352048.1"/>
    </source>
</evidence>
<sequence length="54" mass="6145">MKRFQTVYTLFQPALDKIATSEVGPIENFLDSLQEKLDNKLENPPDAPILNDLL</sequence>
<protein>
    <submittedName>
        <fullName evidence="1">Uncharacterized protein</fullName>
    </submittedName>
</protein>
<organism evidence="1 2">
    <name type="scientific">Phormidium pseudopriestleyi FRX01</name>
    <dbReference type="NCBI Taxonomy" id="1759528"/>
    <lineage>
        <taxon>Bacteria</taxon>
        <taxon>Bacillati</taxon>
        <taxon>Cyanobacteriota</taxon>
        <taxon>Cyanophyceae</taxon>
        <taxon>Oscillatoriophycideae</taxon>
        <taxon>Oscillatoriales</taxon>
        <taxon>Oscillatoriaceae</taxon>
        <taxon>Phormidium</taxon>
    </lineage>
</organism>
<proteinExistence type="predicted"/>
<dbReference type="RefSeq" id="WP_207090470.1">
    <property type="nucleotide sequence ID" value="NZ_JAFLQW010000627.1"/>
</dbReference>
<evidence type="ECO:0000313" key="2">
    <source>
        <dbReference type="Proteomes" id="UP000664844"/>
    </source>
</evidence>
<gene>
    <name evidence="1" type="ORF">J0895_23790</name>
</gene>
<comment type="caution">
    <text evidence="1">The sequence shown here is derived from an EMBL/GenBank/DDBJ whole genome shotgun (WGS) entry which is preliminary data.</text>
</comment>
<dbReference type="EMBL" id="JAFLQW010000627">
    <property type="protein sequence ID" value="MBO0352048.1"/>
    <property type="molecule type" value="Genomic_DNA"/>
</dbReference>
<accession>A0ABS3FYA4</accession>
<dbReference type="Proteomes" id="UP000664844">
    <property type="component" value="Unassembled WGS sequence"/>
</dbReference>
<reference evidence="1 2" key="1">
    <citation type="submission" date="2021-03" db="EMBL/GenBank/DDBJ databases">
        <title>Metabolic Capacity of the Antarctic Cyanobacterium Phormidium pseudopriestleyi that Sustains Oxygenic Photosynthesis in the Presence of Hydrogen Sulfide.</title>
        <authorList>
            <person name="Lumian J.E."/>
            <person name="Jungblut A.D."/>
            <person name="Dillon M.L."/>
            <person name="Hawes I."/>
            <person name="Doran P.T."/>
            <person name="Mackey T.J."/>
            <person name="Dick G.J."/>
            <person name="Grettenberger C.L."/>
            <person name="Sumner D.Y."/>
        </authorList>
    </citation>
    <scope>NUCLEOTIDE SEQUENCE [LARGE SCALE GENOMIC DNA]</scope>
    <source>
        <strain evidence="1 2">FRX01</strain>
    </source>
</reference>
<keyword evidence="2" id="KW-1185">Reference proteome</keyword>
<name>A0ABS3FYA4_9CYAN</name>